<evidence type="ECO:0000256" key="4">
    <source>
        <dbReference type="ARBA" id="ARBA00022989"/>
    </source>
</evidence>
<dbReference type="OrthoDB" id="5959154at2759"/>
<evidence type="ECO:0000256" key="9">
    <source>
        <dbReference type="ARBA" id="ARBA00023224"/>
    </source>
</evidence>
<dbReference type="FunFam" id="1.20.1070.10:FF:000261">
    <property type="entry name" value="Prostaglandin E receptor 4 (subtype EP4) c"/>
    <property type="match status" value="1"/>
</dbReference>
<dbReference type="CDD" id="cd15142">
    <property type="entry name" value="7tmA_PGE2_EP4"/>
    <property type="match status" value="1"/>
</dbReference>
<keyword evidence="8" id="KW-0325">Glycoprotein</keyword>
<dbReference type="GO" id="GO:0006954">
    <property type="term" value="P:inflammatory response"/>
    <property type="evidence" value="ECO:0007669"/>
    <property type="project" value="TreeGrafter"/>
</dbReference>
<evidence type="ECO:0000256" key="11">
    <source>
        <dbReference type="SAM" id="Phobius"/>
    </source>
</evidence>
<keyword evidence="14" id="KW-1185">Reference proteome</keyword>
<dbReference type="PANTHER" id="PTHR11866:SF32">
    <property type="entry name" value="PROSTAGLANDIN E RECEPTOR 4 (SUBTYPE EP4) C"/>
    <property type="match status" value="1"/>
</dbReference>
<dbReference type="GO" id="GO:0005886">
    <property type="term" value="C:plasma membrane"/>
    <property type="evidence" value="ECO:0007669"/>
    <property type="project" value="UniProtKB-SubCell"/>
</dbReference>
<evidence type="ECO:0000313" key="14">
    <source>
        <dbReference type="Proteomes" id="UP000579812"/>
    </source>
</evidence>
<keyword evidence="5 10" id="KW-0297">G-protein coupled receptor</keyword>
<keyword evidence="3 10" id="KW-0812">Transmembrane</keyword>
<evidence type="ECO:0000256" key="10">
    <source>
        <dbReference type="RuleBase" id="RU000688"/>
    </source>
</evidence>
<dbReference type="InterPro" id="IPR000276">
    <property type="entry name" value="GPCR_Rhodpsn"/>
</dbReference>
<evidence type="ECO:0000313" key="13">
    <source>
        <dbReference type="EMBL" id="KAF4117060.1"/>
    </source>
</evidence>
<dbReference type="GO" id="GO:0004957">
    <property type="term" value="F:prostaglandin E receptor activity"/>
    <property type="evidence" value="ECO:0007669"/>
    <property type="project" value="InterPro"/>
</dbReference>
<feature type="domain" description="G-protein coupled receptors family 1 profile" evidence="12">
    <location>
        <begin position="63"/>
        <end position="335"/>
    </location>
</feature>
<feature type="transmembrane region" description="Helical" evidence="11">
    <location>
        <begin position="123"/>
        <end position="144"/>
    </location>
</feature>
<dbReference type="InterPro" id="IPR008365">
    <property type="entry name" value="Prostanoid_rcpt"/>
</dbReference>
<keyword evidence="6 11" id="KW-0472">Membrane</keyword>
<dbReference type="GO" id="GO:0007204">
    <property type="term" value="P:positive regulation of cytosolic calcium ion concentration"/>
    <property type="evidence" value="ECO:0007669"/>
    <property type="project" value="TreeGrafter"/>
</dbReference>
<feature type="transmembrane region" description="Helical" evidence="11">
    <location>
        <begin position="215"/>
        <end position="240"/>
    </location>
</feature>
<evidence type="ECO:0000259" key="12">
    <source>
        <dbReference type="PROSITE" id="PS50262"/>
    </source>
</evidence>
<dbReference type="PROSITE" id="PS00237">
    <property type="entry name" value="G_PROTEIN_RECEP_F1_1"/>
    <property type="match status" value="1"/>
</dbReference>
<name>A0A7J6DCU2_9TELE</name>
<feature type="transmembrane region" description="Helical" evidence="11">
    <location>
        <begin position="50"/>
        <end position="71"/>
    </location>
</feature>
<gene>
    <name evidence="13" type="ORF">G5714_001613</name>
</gene>
<dbReference type="Pfam" id="PF00001">
    <property type="entry name" value="7tm_1"/>
    <property type="match status" value="1"/>
</dbReference>
<dbReference type="InterPro" id="IPR017452">
    <property type="entry name" value="GPCR_Rhodpsn_7TM"/>
</dbReference>
<dbReference type="InterPro" id="IPR001758">
    <property type="entry name" value="Prost_EP4_rcpt"/>
</dbReference>
<dbReference type="GO" id="GO:0050728">
    <property type="term" value="P:negative regulation of inflammatory response"/>
    <property type="evidence" value="ECO:0007669"/>
    <property type="project" value="TreeGrafter"/>
</dbReference>
<sequence>MEKLSVDFQFVEALALVNLSDMNHSLLNVDLNVSEANSSSRALSLDYRSLITSATMFGVGVLGNLVAIVVLCISKKEQKETTFYTLVCGMAITDLLGTCFTSPVVIATYIAGRWPGGALLCHFFSFSMLFFGSAGMSILCAMSVERYLAINHAYFYSQHVDRAMARFALMATYLANIVLCILPSFGFGKHTRHFPGTWCFLDWRAMDSVGASYTFLYGGFMLLLIAVTVLCNFAVCRSLVGMSKMSRMVRAEVSGNTGSRRRFRLTSAAEIQMFWLLIFMTIVFLICSIPLVVRIFVNQLYDPAYISSGKNPDYRSDLLAIRFASFNPILDPWVYILCRKNLLIKGCTRLKRTIGLRKGDHSRVLGWMDGQHSPLSFAQSNCTSYASLRTAICRNEVGKQTSTNAKSYVDLTLRQAWDFDTALAEFHPFSVEQNGVMGFDEDEGVSSPKLLPVAQILENKAEIVTCTFSTPSSCVSEKCLRQ</sequence>
<protein>
    <recommendedName>
        <fullName evidence="12">G-protein coupled receptors family 1 profile domain-containing protein</fullName>
    </recommendedName>
</protein>
<dbReference type="SUPFAM" id="SSF81321">
    <property type="entry name" value="Family A G protein-coupled receptor-like"/>
    <property type="match status" value="1"/>
</dbReference>
<evidence type="ECO:0000256" key="6">
    <source>
        <dbReference type="ARBA" id="ARBA00023136"/>
    </source>
</evidence>
<dbReference type="GO" id="GO:0007189">
    <property type="term" value="P:adenylate cyclase-activating G protein-coupled receptor signaling pathway"/>
    <property type="evidence" value="ECO:0007669"/>
    <property type="project" value="TreeGrafter"/>
</dbReference>
<dbReference type="AlphaFoldDB" id="A0A7J6DCU2"/>
<evidence type="ECO:0000256" key="3">
    <source>
        <dbReference type="ARBA" id="ARBA00022692"/>
    </source>
</evidence>
<dbReference type="PRINTS" id="PR00586">
    <property type="entry name" value="PRSTNOIDEP4R"/>
</dbReference>
<comment type="similarity">
    <text evidence="10">Belongs to the G-protein coupled receptor 1 family.</text>
</comment>
<dbReference type="PROSITE" id="PS50262">
    <property type="entry name" value="G_PROTEIN_RECEP_F1_2"/>
    <property type="match status" value="1"/>
</dbReference>
<organism evidence="13 14">
    <name type="scientific">Onychostoma macrolepis</name>
    <dbReference type="NCBI Taxonomy" id="369639"/>
    <lineage>
        <taxon>Eukaryota</taxon>
        <taxon>Metazoa</taxon>
        <taxon>Chordata</taxon>
        <taxon>Craniata</taxon>
        <taxon>Vertebrata</taxon>
        <taxon>Euteleostomi</taxon>
        <taxon>Actinopterygii</taxon>
        <taxon>Neopterygii</taxon>
        <taxon>Teleostei</taxon>
        <taxon>Ostariophysi</taxon>
        <taxon>Cypriniformes</taxon>
        <taxon>Cyprinidae</taxon>
        <taxon>Acrossocheilinae</taxon>
        <taxon>Onychostoma</taxon>
    </lineage>
</organism>
<dbReference type="PANTHER" id="PTHR11866">
    <property type="entry name" value="G-PROTEIN COUPLED RECEPTOR FAMILY 1 MEMBER"/>
    <property type="match status" value="1"/>
</dbReference>
<keyword evidence="7 10" id="KW-0675">Receptor</keyword>
<evidence type="ECO:0000256" key="2">
    <source>
        <dbReference type="ARBA" id="ARBA00022475"/>
    </source>
</evidence>
<feature type="transmembrane region" description="Helical" evidence="11">
    <location>
        <begin position="274"/>
        <end position="297"/>
    </location>
</feature>
<keyword evidence="9 10" id="KW-0807">Transducer</keyword>
<comment type="caution">
    <text evidence="13">The sequence shown here is derived from an EMBL/GenBank/DDBJ whole genome shotgun (WGS) entry which is preliminary data.</text>
</comment>
<evidence type="ECO:0000256" key="1">
    <source>
        <dbReference type="ARBA" id="ARBA00004651"/>
    </source>
</evidence>
<evidence type="ECO:0000256" key="8">
    <source>
        <dbReference type="ARBA" id="ARBA00023180"/>
    </source>
</evidence>
<evidence type="ECO:0000256" key="5">
    <source>
        <dbReference type="ARBA" id="ARBA00023040"/>
    </source>
</evidence>
<evidence type="ECO:0000256" key="7">
    <source>
        <dbReference type="ARBA" id="ARBA00023170"/>
    </source>
</evidence>
<feature type="transmembrane region" description="Helical" evidence="11">
    <location>
        <begin position="83"/>
        <end position="111"/>
    </location>
</feature>
<reference evidence="13 14" key="1">
    <citation type="submission" date="2020-04" db="EMBL/GenBank/DDBJ databases">
        <title>Chromosome-level genome assembly of a cyprinid fish Onychostoma macrolepis by integration of Nanopore Sequencing, Bionano and Hi-C technology.</title>
        <authorList>
            <person name="Wang D."/>
        </authorList>
    </citation>
    <scope>NUCLEOTIDE SEQUENCE [LARGE SCALE GENOMIC DNA]</scope>
    <source>
        <strain evidence="13">SWU-2019</strain>
        <tissue evidence="13">Muscle</tissue>
    </source>
</reference>
<dbReference type="PRINTS" id="PR01788">
    <property type="entry name" value="PROSTANOIDR"/>
</dbReference>
<dbReference type="PRINTS" id="PR00237">
    <property type="entry name" value="GPCRRHODOPSN"/>
</dbReference>
<dbReference type="Proteomes" id="UP000579812">
    <property type="component" value="Unassembled WGS sequence"/>
</dbReference>
<feature type="transmembrane region" description="Helical" evidence="11">
    <location>
        <begin position="165"/>
        <end position="185"/>
    </location>
</feature>
<accession>A0A7J6DCU2</accession>
<proteinExistence type="inferred from homology"/>
<keyword evidence="4 11" id="KW-1133">Transmembrane helix</keyword>
<keyword evidence="2" id="KW-1003">Cell membrane</keyword>
<dbReference type="GO" id="GO:0071380">
    <property type="term" value="P:cellular response to prostaglandin E stimulus"/>
    <property type="evidence" value="ECO:0007669"/>
    <property type="project" value="TreeGrafter"/>
</dbReference>
<comment type="subcellular location">
    <subcellularLocation>
        <location evidence="1">Cell membrane</location>
        <topology evidence="1">Multi-pass membrane protein</topology>
    </subcellularLocation>
</comment>
<dbReference type="Gene3D" id="1.20.1070.10">
    <property type="entry name" value="Rhodopsin 7-helix transmembrane proteins"/>
    <property type="match status" value="1"/>
</dbReference>
<dbReference type="EMBL" id="JAAMOB010000002">
    <property type="protein sequence ID" value="KAF4117060.1"/>
    <property type="molecule type" value="Genomic_DNA"/>
</dbReference>